<accession>A0A0P7HXX1</accession>
<evidence type="ECO:0000256" key="3">
    <source>
        <dbReference type="SAM" id="Coils"/>
    </source>
</evidence>
<evidence type="ECO:0000256" key="1">
    <source>
        <dbReference type="ARBA" id="ARBA00023054"/>
    </source>
</evidence>
<dbReference type="EMBL" id="LGUC01000001">
    <property type="protein sequence ID" value="KPN31967.1"/>
    <property type="molecule type" value="Genomic_DNA"/>
</dbReference>
<evidence type="ECO:0000256" key="4">
    <source>
        <dbReference type="SAM" id="MobiDB-lite"/>
    </source>
</evidence>
<dbReference type="PANTHER" id="PTHR32114">
    <property type="entry name" value="ABC TRANSPORTER ABCH.3"/>
    <property type="match status" value="1"/>
</dbReference>
<dbReference type="AlphaFoldDB" id="A0A0P7HXX1"/>
<gene>
    <name evidence="5" type="ORF">SY89_02724</name>
</gene>
<dbReference type="SUPFAM" id="SSF52540">
    <property type="entry name" value="P-loop containing nucleoside triphosphate hydrolases"/>
    <property type="match status" value="1"/>
</dbReference>
<evidence type="ECO:0000256" key="2">
    <source>
        <dbReference type="ARBA" id="ARBA00049666"/>
    </source>
</evidence>
<dbReference type="STRING" id="699431.SY89_02724"/>
<dbReference type="InterPro" id="IPR027417">
    <property type="entry name" value="P-loop_NTPase"/>
</dbReference>
<evidence type="ECO:0000313" key="6">
    <source>
        <dbReference type="Proteomes" id="UP000050535"/>
    </source>
</evidence>
<name>A0A0P7HXX1_9EURY</name>
<feature type="compositionally biased region" description="Basic and acidic residues" evidence="4">
    <location>
        <begin position="403"/>
        <end position="423"/>
    </location>
</feature>
<comment type="similarity">
    <text evidence="2">Belongs to the Sph1/Sph2 family.</text>
</comment>
<evidence type="ECO:0000313" key="5">
    <source>
        <dbReference type="EMBL" id="KPN31967.1"/>
    </source>
</evidence>
<dbReference type="OrthoDB" id="308244at2157"/>
<dbReference type="Proteomes" id="UP000050535">
    <property type="component" value="Unassembled WGS sequence"/>
</dbReference>
<sequence>MPEREDFVDRIKQQLQEEEIFNEEDIEECVDLLTEREQRTTADRESVQLNRIIAKQFKAIEDERDVPLNRDDVVISGPNTSGKTSLIEAIRFNLLGRQEHQRITLVDPVTEGYDTLYTDGFWQVNGDEYHIHRELSEDGQGYADHDRPKLTRNPDGREVSLAARDEQRDVSELIGFWPYEARDFGRYNMFSLFFLDSEDARGFVDWRDKTPFLDLLFGLDLTKVIEASETRRANAYEPADEEESAPQELKAAEDRLHELESEVEALREQRERVQAKLNQRKEELTSVKEVLSGENELEQLRSEKARLNRRINSLQSDRLDKRDELRQTRQQISRYQESELSREIEPLAADLREIMSLPDRCPICTNDITSEQAHRLIEHGDCPLCNKDVPEERIEVGSETDAEERALEQEERNKELDRLQSKEGELEGEIRMLEQQVSELEEQLERVEEQIEETDLTEYVNRRDNLEDEVAELEQEATSIQVELNARKEELEEVRERIEELRELKKQFDRKSHKQQMLRSFEKLVTAEIDYERGNIHGELETIIDNLLDYFNRGLFADSTGVSFNSESSYEFTIFRSEGENKPSSRPNADSVEGLMQSLLFQTAVLKYLDSLEGSLPIRLFIVDSPYAKEPDGGNAQDITSFVSQLPNELENFQIIVTVATTTLAALDEYEDNYEMLDF</sequence>
<dbReference type="Gene3D" id="3.40.50.300">
    <property type="entry name" value="P-loop containing nucleotide triphosphate hydrolases"/>
    <property type="match status" value="2"/>
</dbReference>
<dbReference type="RefSeq" id="WP_054584373.1">
    <property type="nucleotide sequence ID" value="NZ_LGUC01000001.1"/>
</dbReference>
<reference evidence="6" key="1">
    <citation type="submission" date="2013-11" db="EMBL/GenBank/DDBJ databases">
        <authorList>
            <person name="Hoang H.T."/>
            <person name="Killian M.L."/>
            <person name="Madson D.M."/>
            <person name="Arruda P.H.E."/>
            <person name="Sun D."/>
            <person name="Schwartz K.J."/>
            <person name="Yoon K."/>
        </authorList>
    </citation>
    <scope>NUCLEOTIDE SEQUENCE [LARGE SCALE GENOMIC DNA]</scope>
    <source>
        <strain evidence="6">CDK2</strain>
    </source>
</reference>
<protein>
    <submittedName>
        <fullName evidence="5">DNA double-strand break repair Rad50 ATPase</fullName>
    </submittedName>
</protein>
<keyword evidence="1 3" id="KW-0175">Coiled coil</keyword>
<organism evidence="5 6">
    <name type="scientific">Halolamina pelagica</name>
    <dbReference type="NCBI Taxonomy" id="699431"/>
    <lineage>
        <taxon>Archaea</taxon>
        <taxon>Methanobacteriati</taxon>
        <taxon>Methanobacteriota</taxon>
        <taxon>Stenosarchaea group</taxon>
        <taxon>Halobacteria</taxon>
        <taxon>Halobacteriales</taxon>
        <taxon>Haloferacaceae</taxon>
    </lineage>
</organism>
<feature type="region of interest" description="Disordered" evidence="4">
    <location>
        <begin position="396"/>
        <end position="423"/>
    </location>
</feature>
<comment type="caution">
    <text evidence="5">The sequence shown here is derived from an EMBL/GenBank/DDBJ whole genome shotgun (WGS) entry which is preliminary data.</text>
</comment>
<feature type="coiled-coil region" evidence="3">
    <location>
        <begin position="242"/>
        <end position="338"/>
    </location>
</feature>
<dbReference type="PANTHER" id="PTHR32114:SF2">
    <property type="entry name" value="ABC TRANSPORTER ABCH.3"/>
    <property type="match status" value="1"/>
</dbReference>
<proteinExistence type="inferred from homology"/>
<keyword evidence="6" id="KW-1185">Reference proteome</keyword>